<name>A0A1F7IYS7_9BACT</name>
<keyword evidence="1" id="KW-0812">Transmembrane</keyword>
<dbReference type="STRING" id="1802061.A3A93_03630"/>
<dbReference type="Proteomes" id="UP000177141">
    <property type="component" value="Unassembled WGS sequence"/>
</dbReference>
<sequence>MRVRYVYIILVLFVGGYLSFKFAQIFGDSLFFKNKDRINMVIYGQQSALYSIDTNESRHYVLYFPPDLKMQVPGGYGNYRVGSLGKLAKLDGNQDIYRKTFAFATTAFVDYYFYPAGQEVYYGEKVSKTVTQPSFFDFIKYRSNASIVDRIYLLLTFFRINQADITLIDYLERTNSAKKDIFFQEESFKQESIGLLFQKKYRTEHKSVQILYDDRYQVAKNIASLLEGNGIRVNDISINFIDKKKCLLIEDRPDSNQFSSTVVDMADYFDCSIVKGKTDVYDIIFVLGNIEDDWEVV</sequence>
<accession>A0A1F7IYS7</accession>
<keyword evidence="1" id="KW-1133">Transmembrane helix</keyword>
<protein>
    <recommendedName>
        <fullName evidence="4">LytR/CpsA/Psr regulator C-terminal domain-containing protein</fullName>
    </recommendedName>
</protein>
<evidence type="ECO:0000313" key="2">
    <source>
        <dbReference type="EMBL" id="OGK48526.1"/>
    </source>
</evidence>
<evidence type="ECO:0000313" key="3">
    <source>
        <dbReference type="Proteomes" id="UP000177141"/>
    </source>
</evidence>
<dbReference type="AlphaFoldDB" id="A0A1F7IYS7"/>
<reference evidence="2 3" key="1">
    <citation type="journal article" date="2016" name="Nat. Commun.">
        <title>Thousands of microbial genomes shed light on interconnected biogeochemical processes in an aquifer system.</title>
        <authorList>
            <person name="Anantharaman K."/>
            <person name="Brown C.T."/>
            <person name="Hug L.A."/>
            <person name="Sharon I."/>
            <person name="Castelle C.J."/>
            <person name="Probst A.J."/>
            <person name="Thomas B.C."/>
            <person name="Singh A."/>
            <person name="Wilkins M.J."/>
            <person name="Karaoz U."/>
            <person name="Brodie E.L."/>
            <person name="Williams K.H."/>
            <person name="Hubbard S.S."/>
            <person name="Banfield J.F."/>
        </authorList>
    </citation>
    <scope>NUCLEOTIDE SEQUENCE [LARGE SCALE GENOMIC DNA]</scope>
</reference>
<evidence type="ECO:0000256" key="1">
    <source>
        <dbReference type="SAM" id="Phobius"/>
    </source>
</evidence>
<dbReference type="EMBL" id="MGAL01000014">
    <property type="protein sequence ID" value="OGK48526.1"/>
    <property type="molecule type" value="Genomic_DNA"/>
</dbReference>
<gene>
    <name evidence="2" type="ORF">A3A93_03630</name>
</gene>
<proteinExistence type="predicted"/>
<feature type="transmembrane region" description="Helical" evidence="1">
    <location>
        <begin position="6"/>
        <end position="27"/>
    </location>
</feature>
<organism evidence="2 3">
    <name type="scientific">Candidatus Roizmanbacteria bacterium RIFCSPLOWO2_01_FULL_38_12</name>
    <dbReference type="NCBI Taxonomy" id="1802061"/>
    <lineage>
        <taxon>Bacteria</taxon>
        <taxon>Candidatus Roizmaniibacteriota</taxon>
    </lineage>
</organism>
<keyword evidence="1" id="KW-0472">Membrane</keyword>
<comment type="caution">
    <text evidence="2">The sequence shown here is derived from an EMBL/GenBank/DDBJ whole genome shotgun (WGS) entry which is preliminary data.</text>
</comment>
<evidence type="ECO:0008006" key="4">
    <source>
        <dbReference type="Google" id="ProtNLM"/>
    </source>
</evidence>